<dbReference type="InterPro" id="IPR047788">
    <property type="entry name" value="LysR-like_Sec_metab"/>
</dbReference>
<protein>
    <submittedName>
        <fullName evidence="6">LysR family transcriptional regulator</fullName>
    </submittedName>
</protein>
<dbReference type="PANTHER" id="PTHR30126">
    <property type="entry name" value="HTH-TYPE TRANSCRIPTIONAL REGULATOR"/>
    <property type="match status" value="1"/>
</dbReference>
<accession>A0A419T6G4</accession>
<evidence type="ECO:0000313" key="6">
    <source>
        <dbReference type="EMBL" id="RKD33154.1"/>
    </source>
</evidence>
<evidence type="ECO:0000256" key="1">
    <source>
        <dbReference type="ARBA" id="ARBA00009437"/>
    </source>
</evidence>
<comment type="similarity">
    <text evidence="1">Belongs to the LysR transcriptional regulatory family.</text>
</comment>
<dbReference type="RefSeq" id="WP_120167902.1">
    <property type="nucleotide sequence ID" value="NZ_MCIB01000007.1"/>
</dbReference>
<dbReference type="Proteomes" id="UP000284177">
    <property type="component" value="Unassembled WGS sequence"/>
</dbReference>
<sequence>MDFRQLETFVEVAKAKSFSEAGKKLYLTQPTVTNHIQNLEKELGTLLLNRCGKKVSLTEAGTILFKYAIDIINMRDMAQFDLGMYKGKIEGHLKISSSSIPKHYVLPYILKEFTKKYPHVTFSLTSRDSKDVVESILNNYTDFGIIGAKYESRQLEYIDLIEDNIVIVTPNNDNYPWEIGKKLDKDFLLNQNIIMREKGSGTRLLVEKVFKENNIDLNSLNIKACIEDIETIKKFVELDLGISFISERAVKKEVNQGILKTFKIKNLNLSRKFYFVYHKNRQLSPLAKAFKEFVIEYI</sequence>
<dbReference type="PRINTS" id="PR00039">
    <property type="entry name" value="HTHLYSR"/>
</dbReference>
<dbReference type="EMBL" id="MCIB01000007">
    <property type="protein sequence ID" value="RKD33154.1"/>
    <property type="molecule type" value="Genomic_DNA"/>
</dbReference>
<dbReference type="SUPFAM" id="SSF53850">
    <property type="entry name" value="Periplasmic binding protein-like II"/>
    <property type="match status" value="1"/>
</dbReference>
<dbReference type="GO" id="GO:0000976">
    <property type="term" value="F:transcription cis-regulatory region binding"/>
    <property type="evidence" value="ECO:0007669"/>
    <property type="project" value="TreeGrafter"/>
</dbReference>
<evidence type="ECO:0000256" key="3">
    <source>
        <dbReference type="ARBA" id="ARBA00023125"/>
    </source>
</evidence>
<dbReference type="InterPro" id="IPR036390">
    <property type="entry name" value="WH_DNA-bd_sf"/>
</dbReference>
<dbReference type="InterPro" id="IPR000847">
    <property type="entry name" value="LysR_HTH_N"/>
</dbReference>
<gene>
    <name evidence="6" type="ORF">BET03_09550</name>
</gene>
<dbReference type="InterPro" id="IPR005119">
    <property type="entry name" value="LysR_subst-bd"/>
</dbReference>
<name>A0A419T6G4_9FIRM</name>
<dbReference type="Gene3D" id="3.40.190.290">
    <property type="match status" value="1"/>
</dbReference>
<keyword evidence="7" id="KW-1185">Reference proteome</keyword>
<dbReference type="InterPro" id="IPR036388">
    <property type="entry name" value="WH-like_DNA-bd_sf"/>
</dbReference>
<proteinExistence type="inferred from homology"/>
<evidence type="ECO:0000256" key="2">
    <source>
        <dbReference type="ARBA" id="ARBA00023015"/>
    </source>
</evidence>
<dbReference type="OrthoDB" id="9785745at2"/>
<dbReference type="PANTHER" id="PTHR30126:SF64">
    <property type="entry name" value="HTH-TYPE TRANSCRIPTIONAL REGULATOR CITR"/>
    <property type="match status" value="1"/>
</dbReference>
<keyword evidence="4" id="KW-0804">Transcription</keyword>
<evidence type="ECO:0000256" key="4">
    <source>
        <dbReference type="ARBA" id="ARBA00023163"/>
    </source>
</evidence>
<reference evidence="6 7" key="1">
    <citation type="submission" date="2016-08" db="EMBL/GenBank/DDBJ databases">
        <title>Novel Firmicutes and Novel Genomes.</title>
        <authorList>
            <person name="Poppleton D.I."/>
            <person name="Gribaldo S."/>
        </authorList>
    </citation>
    <scope>NUCLEOTIDE SEQUENCE [LARGE SCALE GENOMIC DNA]</scope>
    <source>
        <strain evidence="6 7">CTT3</strain>
    </source>
</reference>
<keyword evidence="2" id="KW-0805">Transcription regulation</keyword>
<dbReference type="AlphaFoldDB" id="A0A419T6G4"/>
<dbReference type="Pfam" id="PF00126">
    <property type="entry name" value="HTH_1"/>
    <property type="match status" value="1"/>
</dbReference>
<dbReference type="PROSITE" id="PS50931">
    <property type="entry name" value="HTH_LYSR"/>
    <property type="match status" value="1"/>
</dbReference>
<dbReference type="CDD" id="cd08420">
    <property type="entry name" value="PBP2_CysL_like"/>
    <property type="match status" value="1"/>
</dbReference>
<dbReference type="GO" id="GO:0003700">
    <property type="term" value="F:DNA-binding transcription factor activity"/>
    <property type="evidence" value="ECO:0007669"/>
    <property type="project" value="InterPro"/>
</dbReference>
<keyword evidence="3" id="KW-0238">DNA-binding</keyword>
<comment type="caution">
    <text evidence="6">The sequence shown here is derived from an EMBL/GenBank/DDBJ whole genome shotgun (WGS) entry which is preliminary data.</text>
</comment>
<dbReference type="FunFam" id="1.10.10.10:FF:000001">
    <property type="entry name" value="LysR family transcriptional regulator"/>
    <property type="match status" value="1"/>
</dbReference>
<dbReference type="Pfam" id="PF03466">
    <property type="entry name" value="LysR_substrate"/>
    <property type="match status" value="1"/>
</dbReference>
<feature type="domain" description="HTH lysR-type" evidence="5">
    <location>
        <begin position="1"/>
        <end position="58"/>
    </location>
</feature>
<evidence type="ECO:0000313" key="7">
    <source>
        <dbReference type="Proteomes" id="UP000284177"/>
    </source>
</evidence>
<evidence type="ECO:0000259" key="5">
    <source>
        <dbReference type="PROSITE" id="PS50931"/>
    </source>
</evidence>
<dbReference type="Gene3D" id="1.10.10.10">
    <property type="entry name" value="Winged helix-like DNA-binding domain superfamily/Winged helix DNA-binding domain"/>
    <property type="match status" value="1"/>
</dbReference>
<dbReference type="SUPFAM" id="SSF46785">
    <property type="entry name" value="Winged helix' DNA-binding domain"/>
    <property type="match status" value="1"/>
</dbReference>
<dbReference type="NCBIfam" id="NF040786">
    <property type="entry name" value="LysR_Sec_metab"/>
    <property type="match status" value="1"/>
</dbReference>
<organism evidence="6 7">
    <name type="scientific">Thermohalobacter berrensis</name>
    <dbReference type="NCBI Taxonomy" id="99594"/>
    <lineage>
        <taxon>Bacteria</taxon>
        <taxon>Bacillati</taxon>
        <taxon>Bacillota</taxon>
        <taxon>Tissierellia</taxon>
        <taxon>Tissierellales</taxon>
        <taxon>Thermohalobacteraceae</taxon>
        <taxon>Thermohalobacter</taxon>
    </lineage>
</organism>